<feature type="binding site" evidence="11">
    <location>
        <position position="296"/>
    </location>
    <ligand>
        <name>L-glutamine</name>
        <dbReference type="ChEBI" id="CHEBI:58359"/>
    </ligand>
</feature>
<feature type="active site" description="Nucleophile" evidence="11">
    <location>
        <position position="252"/>
    </location>
</feature>
<reference evidence="13" key="1">
    <citation type="journal article" date="2022" name="G3 (Bethesda)">
        <title>Unveiling the complete genome sequence of Alicyclobacillus acidoterrestris DSM 3922T, a taint-producing strain.</title>
        <authorList>
            <person name="Leonardo I.C."/>
            <person name="Barreto Crespo M.T."/>
            <person name="Gaspar F.B."/>
        </authorList>
    </citation>
    <scope>NUCLEOTIDE SEQUENCE [LARGE SCALE GENOMIC DNA]</scope>
    <source>
        <strain evidence="13">DSM 3922</strain>
    </source>
</reference>
<name>T0DQ09_ALIAG</name>
<comment type="subunit">
    <text evidence="11">Composed of two chains; the small (or glutamine) chain promotes the hydrolysis of glutamine to ammonia, which is used by the large (or ammonia) chain to synthesize carbamoyl phosphate. Tetramer of heterodimers (alpha,beta)4.</text>
</comment>
<keyword evidence="6 11" id="KW-0067">ATP-binding</keyword>
<feature type="binding site" evidence="11">
    <location>
        <position position="227"/>
    </location>
    <ligand>
        <name>L-glutamine</name>
        <dbReference type="ChEBI" id="CHEBI:58359"/>
    </ligand>
</feature>
<dbReference type="SUPFAM" id="SSF52021">
    <property type="entry name" value="Carbamoyl phosphate synthetase, small subunit N-terminal domain"/>
    <property type="match status" value="1"/>
</dbReference>
<dbReference type="AlphaFoldDB" id="T0DQ09"/>
<dbReference type="PRINTS" id="PR00099">
    <property type="entry name" value="CPSGATASE"/>
</dbReference>
<dbReference type="InterPro" id="IPR050472">
    <property type="entry name" value="Anth_synth/Amidotransfase"/>
</dbReference>
<dbReference type="FunFam" id="3.50.30.20:FF:000001">
    <property type="entry name" value="Carbamoyl-phosphate synthase small chain"/>
    <property type="match status" value="1"/>
</dbReference>
<dbReference type="HAMAP" id="MF_01209">
    <property type="entry name" value="CPSase_S_chain"/>
    <property type="match status" value="1"/>
</dbReference>
<evidence type="ECO:0000256" key="9">
    <source>
        <dbReference type="ARBA" id="ARBA00048816"/>
    </source>
</evidence>
<feature type="active site" evidence="11">
    <location>
        <position position="339"/>
    </location>
</feature>
<keyword evidence="11" id="KW-0028">Amino-acid biosynthesis</keyword>
<dbReference type="NCBIfam" id="NF009475">
    <property type="entry name" value="PRK12838.1"/>
    <property type="match status" value="1"/>
</dbReference>
<feature type="binding site" evidence="11">
    <location>
        <position position="253"/>
    </location>
    <ligand>
        <name>L-glutamine</name>
        <dbReference type="ChEBI" id="CHEBI:58359"/>
    </ligand>
</feature>
<feature type="binding site" evidence="11">
    <location>
        <position position="52"/>
    </location>
    <ligand>
        <name>L-glutamine</name>
        <dbReference type="ChEBI" id="CHEBI:58359"/>
    </ligand>
</feature>
<dbReference type="RefSeq" id="WP_021295424.1">
    <property type="nucleotide sequence ID" value="NZ_AURB01000068.1"/>
</dbReference>
<accession>A0A9E7CRY5</accession>
<dbReference type="eggNOG" id="COG0505">
    <property type="taxonomic scope" value="Bacteria"/>
</dbReference>
<dbReference type="SMART" id="SM01097">
    <property type="entry name" value="CPSase_sm_chain"/>
    <property type="match status" value="1"/>
</dbReference>
<comment type="pathway">
    <text evidence="1 11">Pyrimidine metabolism; UMP biosynthesis via de novo pathway; (S)-dihydroorotate from bicarbonate: step 1/3.</text>
</comment>
<evidence type="ECO:0000256" key="5">
    <source>
        <dbReference type="ARBA" id="ARBA00022741"/>
    </source>
</evidence>
<dbReference type="InterPro" id="IPR002474">
    <property type="entry name" value="CarbamoylP_synth_ssu_N"/>
</dbReference>
<dbReference type="PANTHER" id="PTHR43418:SF7">
    <property type="entry name" value="CARBAMOYL-PHOSPHATE SYNTHASE SMALL CHAIN"/>
    <property type="match status" value="1"/>
</dbReference>
<dbReference type="Gene3D" id="3.50.30.20">
    <property type="entry name" value="Carbamoyl-phosphate synthase small subunit, N-terminal domain"/>
    <property type="match status" value="1"/>
</dbReference>
<evidence type="ECO:0000256" key="1">
    <source>
        <dbReference type="ARBA" id="ARBA00004812"/>
    </source>
</evidence>
<dbReference type="OrthoDB" id="9804328at2"/>
<organism evidence="12 13">
    <name type="scientific">Alicyclobacillus acidoterrestris (strain ATCC 49025 / DSM 3922 / CIP 106132 / NCIMB 13137 / GD3B)</name>
    <dbReference type="NCBI Taxonomy" id="1356854"/>
    <lineage>
        <taxon>Bacteria</taxon>
        <taxon>Bacillati</taxon>
        <taxon>Bacillota</taxon>
        <taxon>Bacilli</taxon>
        <taxon>Bacillales</taxon>
        <taxon>Alicyclobacillaceae</taxon>
        <taxon>Alicyclobacillus</taxon>
    </lineage>
</organism>
<keyword evidence="13" id="KW-1185">Reference proteome</keyword>
<dbReference type="EC" id="6.3.5.5" evidence="11"/>
<dbReference type="PRINTS" id="PR00096">
    <property type="entry name" value="GATASE"/>
</dbReference>
<keyword evidence="11" id="KW-0055">Arginine biosynthesis</keyword>
<evidence type="ECO:0000256" key="7">
    <source>
        <dbReference type="ARBA" id="ARBA00022962"/>
    </source>
</evidence>
<dbReference type="PANTHER" id="PTHR43418">
    <property type="entry name" value="MULTIFUNCTIONAL TRYPTOPHAN BIOSYNTHESIS PROTEIN-RELATED"/>
    <property type="match status" value="1"/>
</dbReference>
<evidence type="ECO:0000256" key="3">
    <source>
        <dbReference type="ARBA" id="ARBA00007800"/>
    </source>
</evidence>
<protein>
    <recommendedName>
        <fullName evidence="11">Carbamoyl phosphate synthase small chain</fullName>
        <ecNumber evidence="11">6.3.5.5</ecNumber>
    </recommendedName>
    <alternativeName>
        <fullName evidence="11">Carbamoyl phosphate synthetase glutamine chain</fullName>
    </alternativeName>
</protein>
<dbReference type="Pfam" id="PF00988">
    <property type="entry name" value="CPSase_sm_chain"/>
    <property type="match status" value="1"/>
</dbReference>
<dbReference type="GO" id="GO:0004088">
    <property type="term" value="F:carbamoyl-phosphate synthase (glutamine-hydrolyzing) activity"/>
    <property type="evidence" value="ECO:0007669"/>
    <property type="project" value="UniProtKB-UniRule"/>
</dbReference>
<feature type="binding site" evidence="11">
    <location>
        <position position="297"/>
    </location>
    <ligand>
        <name>L-glutamine</name>
        <dbReference type="ChEBI" id="CHEBI:58359"/>
    </ligand>
</feature>
<dbReference type="NCBIfam" id="TIGR01368">
    <property type="entry name" value="CPSaseIIsmall"/>
    <property type="match status" value="1"/>
</dbReference>
<evidence type="ECO:0000313" key="13">
    <source>
        <dbReference type="Proteomes" id="UP000829401"/>
    </source>
</evidence>
<keyword evidence="5 11" id="KW-0547">Nucleotide-binding</keyword>
<sequence length="374" mass="40776">MKHHLDRPTARLILESGLVFEGVGFGATGERFGEVVFNTGMTGYQEILTDPSYYGQIVTMTYPLIGNYGINVDDVESHHPHVRGFVVREFCETPSHFKQTESLEAYLKEHQIIGISGIDTRQLTKAIRSQGAMRAVITTSETETSLLLERMHEGAIVDAVKSVTTQTVYRSPGAGFRVVLVDYGMKSGILRGLLHRGCDVIVVPATSTAKEILSWHPHGVMLSNGPGNPEDVPFAVEALKELLGKVPIFGICLGHQLLALACGARTKKMKFGHRGSNQPVKNLRTGRVDITAQNHGYMVDADSLAATDLLLTHVNLNDGTVEGLAHKALPAFSVQYHPEARPGPTDANGLFDEFVEMMKSVQEGSFVPCQSVQI</sequence>
<dbReference type="SUPFAM" id="SSF52317">
    <property type="entry name" value="Class I glutamine amidotransferase-like"/>
    <property type="match status" value="1"/>
</dbReference>
<proteinExistence type="inferred from homology"/>
<dbReference type="GO" id="GO:0006541">
    <property type="term" value="P:glutamine metabolic process"/>
    <property type="evidence" value="ECO:0007669"/>
    <property type="project" value="InterPro"/>
</dbReference>
<evidence type="ECO:0000256" key="11">
    <source>
        <dbReference type="HAMAP-Rule" id="MF_01209"/>
    </source>
</evidence>
<dbReference type="Gene3D" id="3.40.50.880">
    <property type="match status" value="1"/>
</dbReference>
<evidence type="ECO:0000313" key="12">
    <source>
        <dbReference type="EMBL" id="UNO50604.1"/>
    </source>
</evidence>
<evidence type="ECO:0000256" key="4">
    <source>
        <dbReference type="ARBA" id="ARBA00022598"/>
    </source>
</evidence>
<accession>T0DQ09</accession>
<dbReference type="InterPro" id="IPR017926">
    <property type="entry name" value="GATASE"/>
</dbReference>
<keyword evidence="4 11" id="KW-0436">Ligase</keyword>
<dbReference type="EMBL" id="CP080467">
    <property type="protein sequence ID" value="UNO50604.1"/>
    <property type="molecule type" value="Genomic_DNA"/>
</dbReference>
<dbReference type="Proteomes" id="UP000829401">
    <property type="component" value="Chromosome"/>
</dbReference>
<evidence type="ECO:0000256" key="6">
    <source>
        <dbReference type="ARBA" id="ARBA00022840"/>
    </source>
</evidence>
<dbReference type="FunFam" id="3.40.50.880:FF:000029">
    <property type="entry name" value="Carbamoyl-phosphate synthase small chain"/>
    <property type="match status" value="1"/>
</dbReference>
<feature type="binding site" evidence="11">
    <location>
        <position position="225"/>
    </location>
    <ligand>
        <name>L-glutamine</name>
        <dbReference type="ChEBI" id="CHEBI:58359"/>
    </ligand>
</feature>
<dbReference type="KEGG" id="aaco:K1I37_09235"/>
<dbReference type="InterPro" id="IPR006274">
    <property type="entry name" value="CarbamoylP_synth_ssu"/>
</dbReference>
<dbReference type="GO" id="GO:0005524">
    <property type="term" value="F:ATP binding"/>
    <property type="evidence" value="ECO:0007669"/>
    <property type="project" value="UniProtKB-UniRule"/>
</dbReference>
<dbReference type="CDD" id="cd01744">
    <property type="entry name" value="GATase1_CPSase"/>
    <property type="match status" value="1"/>
</dbReference>
<evidence type="ECO:0000256" key="2">
    <source>
        <dbReference type="ARBA" id="ARBA00005077"/>
    </source>
</evidence>
<dbReference type="PRINTS" id="PR00097">
    <property type="entry name" value="ANTSNTHASEII"/>
</dbReference>
<gene>
    <name evidence="11 12" type="primary">carA</name>
    <name evidence="12" type="ORF">K1I37_09235</name>
</gene>
<keyword evidence="7 11" id="KW-0315">Glutamine amidotransferase</keyword>
<comment type="function">
    <text evidence="11">Small subunit of the glutamine-dependent carbamoyl phosphate synthetase (CPSase). CPSase catalyzes the formation of carbamoyl phosphate from the ammonia moiety of glutamine, carbonate, and phosphate donated by ATP, constituting the first step of 2 biosynthetic pathways, one leading to arginine and/or urea and the other to pyrimidine nucleotides. The small subunit (glutamine amidotransferase) binds and cleaves glutamine to supply the large subunit with the substrate ammonia.</text>
</comment>
<dbReference type="Pfam" id="PF00117">
    <property type="entry name" value="GATase"/>
    <property type="match status" value="1"/>
</dbReference>
<comment type="pathway">
    <text evidence="2 11">Amino-acid biosynthesis; L-arginine biosynthesis; carbamoyl phosphate from bicarbonate: step 1/1.</text>
</comment>
<keyword evidence="8 11" id="KW-0665">Pyrimidine biosynthesis</keyword>
<feature type="active site" evidence="11">
    <location>
        <position position="337"/>
    </location>
</feature>
<evidence type="ECO:0000256" key="8">
    <source>
        <dbReference type="ARBA" id="ARBA00022975"/>
    </source>
</evidence>
<comment type="catalytic activity">
    <reaction evidence="9 11">
        <text>hydrogencarbonate + L-glutamine + 2 ATP + H2O = carbamoyl phosphate + L-glutamate + 2 ADP + phosphate + 2 H(+)</text>
        <dbReference type="Rhea" id="RHEA:18633"/>
        <dbReference type="ChEBI" id="CHEBI:15377"/>
        <dbReference type="ChEBI" id="CHEBI:15378"/>
        <dbReference type="ChEBI" id="CHEBI:17544"/>
        <dbReference type="ChEBI" id="CHEBI:29985"/>
        <dbReference type="ChEBI" id="CHEBI:30616"/>
        <dbReference type="ChEBI" id="CHEBI:43474"/>
        <dbReference type="ChEBI" id="CHEBI:58228"/>
        <dbReference type="ChEBI" id="CHEBI:58359"/>
        <dbReference type="ChEBI" id="CHEBI:456216"/>
        <dbReference type="EC" id="6.3.5.5"/>
    </reaction>
</comment>
<dbReference type="InterPro" id="IPR036480">
    <property type="entry name" value="CarbP_synth_ssu_N_sf"/>
</dbReference>
<comment type="catalytic activity">
    <reaction evidence="10 11">
        <text>L-glutamine + H2O = L-glutamate + NH4(+)</text>
        <dbReference type="Rhea" id="RHEA:15889"/>
        <dbReference type="ChEBI" id="CHEBI:15377"/>
        <dbReference type="ChEBI" id="CHEBI:28938"/>
        <dbReference type="ChEBI" id="CHEBI:29985"/>
        <dbReference type="ChEBI" id="CHEBI:58359"/>
    </reaction>
</comment>
<dbReference type="STRING" id="1356854.N007_02975"/>
<dbReference type="PROSITE" id="PS51273">
    <property type="entry name" value="GATASE_TYPE_1"/>
    <property type="match status" value="1"/>
</dbReference>
<feature type="binding site" evidence="11">
    <location>
        <position position="294"/>
    </location>
    <ligand>
        <name>L-glutamine</name>
        <dbReference type="ChEBI" id="CHEBI:58359"/>
    </ligand>
</feature>
<dbReference type="InterPro" id="IPR029062">
    <property type="entry name" value="Class_I_gatase-like"/>
</dbReference>
<dbReference type="GO" id="GO:0006526">
    <property type="term" value="P:L-arginine biosynthetic process"/>
    <property type="evidence" value="ECO:0007669"/>
    <property type="project" value="UniProtKB-UniRule"/>
</dbReference>
<dbReference type="GO" id="GO:0044205">
    <property type="term" value="P:'de novo' UMP biosynthetic process"/>
    <property type="evidence" value="ECO:0007669"/>
    <property type="project" value="UniProtKB-UniRule"/>
</dbReference>
<dbReference type="GO" id="GO:0006207">
    <property type="term" value="P:'de novo' pyrimidine nucleobase biosynthetic process"/>
    <property type="evidence" value="ECO:0007669"/>
    <property type="project" value="InterPro"/>
</dbReference>
<feature type="binding site" evidence="11">
    <location>
        <position position="256"/>
    </location>
    <ligand>
        <name>L-glutamine</name>
        <dbReference type="ChEBI" id="CHEBI:58359"/>
    </ligand>
</feature>
<comment type="similarity">
    <text evidence="3 11">Belongs to the CarA family.</text>
</comment>
<evidence type="ECO:0000256" key="10">
    <source>
        <dbReference type="ARBA" id="ARBA00049285"/>
    </source>
</evidence>
<feature type="region of interest" description="CPSase" evidence="11">
    <location>
        <begin position="1"/>
        <end position="176"/>
    </location>
</feature>
<dbReference type="InterPro" id="IPR035686">
    <property type="entry name" value="CPSase_GATase1"/>
</dbReference>